<accession>A0A9J6EHZ1</accession>
<gene>
    <name evidence="2" type="ORF">HPB51_019087</name>
</gene>
<dbReference type="AlphaFoldDB" id="A0A9J6EHZ1"/>
<feature type="region of interest" description="Disordered" evidence="1">
    <location>
        <begin position="1"/>
        <end position="61"/>
    </location>
</feature>
<dbReference type="EMBL" id="JABSTU010000004">
    <property type="protein sequence ID" value="KAH8034022.1"/>
    <property type="molecule type" value="Genomic_DNA"/>
</dbReference>
<name>A0A9J6EHZ1_RHIMP</name>
<evidence type="ECO:0000256" key="1">
    <source>
        <dbReference type="SAM" id="MobiDB-lite"/>
    </source>
</evidence>
<protein>
    <submittedName>
        <fullName evidence="2">Uncharacterized protein</fullName>
    </submittedName>
</protein>
<proteinExistence type="predicted"/>
<evidence type="ECO:0000313" key="3">
    <source>
        <dbReference type="Proteomes" id="UP000821866"/>
    </source>
</evidence>
<reference evidence="2" key="2">
    <citation type="submission" date="2021-09" db="EMBL/GenBank/DDBJ databases">
        <authorList>
            <person name="Jia N."/>
            <person name="Wang J."/>
            <person name="Shi W."/>
            <person name="Du L."/>
            <person name="Sun Y."/>
            <person name="Zhan W."/>
            <person name="Jiang J."/>
            <person name="Wang Q."/>
            <person name="Zhang B."/>
            <person name="Ji P."/>
            <person name="Sakyi L.B."/>
            <person name="Cui X."/>
            <person name="Yuan T."/>
            <person name="Jiang B."/>
            <person name="Yang W."/>
            <person name="Lam T.T.-Y."/>
            <person name="Chang Q."/>
            <person name="Ding S."/>
            <person name="Wang X."/>
            <person name="Zhu J."/>
            <person name="Ruan X."/>
            <person name="Zhao L."/>
            <person name="Wei J."/>
            <person name="Que T."/>
            <person name="Du C."/>
            <person name="Cheng J."/>
            <person name="Dai P."/>
            <person name="Han X."/>
            <person name="Huang E."/>
            <person name="Gao Y."/>
            <person name="Liu J."/>
            <person name="Shao H."/>
            <person name="Ye R."/>
            <person name="Li L."/>
            <person name="Wei W."/>
            <person name="Wang X."/>
            <person name="Wang C."/>
            <person name="Huo Q."/>
            <person name="Li W."/>
            <person name="Guo W."/>
            <person name="Chen H."/>
            <person name="Chen S."/>
            <person name="Zhou L."/>
            <person name="Zhou L."/>
            <person name="Ni X."/>
            <person name="Tian J."/>
            <person name="Zhou Y."/>
            <person name="Sheng Y."/>
            <person name="Liu T."/>
            <person name="Pan Y."/>
            <person name="Xia L."/>
            <person name="Li J."/>
            <person name="Zhao F."/>
            <person name="Cao W."/>
        </authorList>
    </citation>
    <scope>NUCLEOTIDE SEQUENCE</scope>
    <source>
        <strain evidence="2">Rmic-2018</strain>
        <tissue evidence="2">Larvae</tissue>
    </source>
</reference>
<feature type="compositionally biased region" description="Polar residues" evidence="1">
    <location>
        <begin position="37"/>
        <end position="60"/>
    </location>
</feature>
<keyword evidence="3" id="KW-1185">Reference proteome</keyword>
<evidence type="ECO:0000313" key="2">
    <source>
        <dbReference type="EMBL" id="KAH8034022.1"/>
    </source>
</evidence>
<reference evidence="2" key="1">
    <citation type="journal article" date="2020" name="Cell">
        <title>Large-Scale Comparative Analyses of Tick Genomes Elucidate Their Genetic Diversity and Vector Capacities.</title>
        <authorList>
            <consortium name="Tick Genome and Microbiome Consortium (TIGMIC)"/>
            <person name="Jia N."/>
            <person name="Wang J."/>
            <person name="Shi W."/>
            <person name="Du L."/>
            <person name="Sun Y."/>
            <person name="Zhan W."/>
            <person name="Jiang J.F."/>
            <person name="Wang Q."/>
            <person name="Zhang B."/>
            <person name="Ji P."/>
            <person name="Bell-Sakyi L."/>
            <person name="Cui X.M."/>
            <person name="Yuan T.T."/>
            <person name="Jiang B.G."/>
            <person name="Yang W.F."/>
            <person name="Lam T.T."/>
            <person name="Chang Q.C."/>
            <person name="Ding S.J."/>
            <person name="Wang X.J."/>
            <person name="Zhu J.G."/>
            <person name="Ruan X.D."/>
            <person name="Zhao L."/>
            <person name="Wei J.T."/>
            <person name="Ye R.Z."/>
            <person name="Que T.C."/>
            <person name="Du C.H."/>
            <person name="Zhou Y.H."/>
            <person name="Cheng J.X."/>
            <person name="Dai P.F."/>
            <person name="Guo W.B."/>
            <person name="Han X.H."/>
            <person name="Huang E.J."/>
            <person name="Li L.F."/>
            <person name="Wei W."/>
            <person name="Gao Y.C."/>
            <person name="Liu J.Z."/>
            <person name="Shao H.Z."/>
            <person name="Wang X."/>
            <person name="Wang C.C."/>
            <person name="Yang T.C."/>
            <person name="Huo Q.B."/>
            <person name="Li W."/>
            <person name="Chen H.Y."/>
            <person name="Chen S.E."/>
            <person name="Zhou L.G."/>
            <person name="Ni X.B."/>
            <person name="Tian J.H."/>
            <person name="Sheng Y."/>
            <person name="Liu T."/>
            <person name="Pan Y.S."/>
            <person name="Xia L.Y."/>
            <person name="Li J."/>
            <person name="Zhao F."/>
            <person name="Cao W.C."/>
        </authorList>
    </citation>
    <scope>NUCLEOTIDE SEQUENCE</scope>
    <source>
        <strain evidence="2">Rmic-2018</strain>
    </source>
</reference>
<dbReference type="Proteomes" id="UP000821866">
    <property type="component" value="Chromosome 2"/>
</dbReference>
<dbReference type="VEuPathDB" id="VectorBase:LOC119162396"/>
<organism evidence="2 3">
    <name type="scientific">Rhipicephalus microplus</name>
    <name type="common">Cattle tick</name>
    <name type="synonym">Boophilus microplus</name>
    <dbReference type="NCBI Taxonomy" id="6941"/>
    <lineage>
        <taxon>Eukaryota</taxon>
        <taxon>Metazoa</taxon>
        <taxon>Ecdysozoa</taxon>
        <taxon>Arthropoda</taxon>
        <taxon>Chelicerata</taxon>
        <taxon>Arachnida</taxon>
        <taxon>Acari</taxon>
        <taxon>Parasitiformes</taxon>
        <taxon>Ixodida</taxon>
        <taxon>Ixodoidea</taxon>
        <taxon>Ixodidae</taxon>
        <taxon>Rhipicephalinae</taxon>
        <taxon>Rhipicephalus</taxon>
        <taxon>Boophilus</taxon>
    </lineage>
</organism>
<comment type="caution">
    <text evidence="2">The sequence shown here is derived from an EMBL/GenBank/DDBJ whole genome shotgun (WGS) entry which is preliminary data.</text>
</comment>
<sequence length="251" mass="27734">MNTMNPGRPPRPPAPKRQDPVMTYAQAARGQRKQGKSAGTPTSQQQARQESQEGLQQKSNHVVHIRESMSTSRPVSVTQPENSSVLTAHLFIPMLFSALKAKLAAIPQANNLPEVKAILSMEQVTLFFGVFIWSCLLAYPAFLMCEAPTAALDKMVFEGLTGRGKHATKEHQPDAHIAVINIGEVASASARVPLSLSAQLTLNDVSAPGFWGFLAFDWELDFDLERFLDLERLFSHAENWGRTPIFCPLLR</sequence>